<proteinExistence type="predicted"/>
<dbReference type="KEGG" id="bnm:BALAC2494_02028"/>
<evidence type="ECO:0000313" key="2">
    <source>
        <dbReference type="Proteomes" id="UP000008394"/>
    </source>
</evidence>
<evidence type="ECO:0000313" key="1">
    <source>
        <dbReference type="EMBL" id="AEK30314.1"/>
    </source>
</evidence>
<accession>A0A806FM80</accession>
<organism evidence="1 2">
    <name type="scientific">Bifidobacterium animalis subsp. lactis CNCM I-2494</name>
    <dbReference type="NCBI Taxonomy" id="1042403"/>
    <lineage>
        <taxon>Bacteria</taxon>
        <taxon>Bacillati</taxon>
        <taxon>Actinomycetota</taxon>
        <taxon>Actinomycetes</taxon>
        <taxon>Bifidobacteriales</taxon>
        <taxon>Bifidobacteriaceae</taxon>
        <taxon>Bifidobacterium</taxon>
    </lineage>
</organism>
<protein>
    <submittedName>
        <fullName evidence="1">Uncharacterized protein</fullName>
    </submittedName>
</protein>
<dbReference type="Proteomes" id="UP000008394">
    <property type="component" value="Chromosome"/>
</dbReference>
<gene>
    <name evidence="1" type="ORF">BALAC2494_02028</name>
</gene>
<reference evidence="1 2" key="1">
    <citation type="journal article" date="2011" name="J. Bacteriol.">
        <title>Genome Sequence of the Probiotic Strain Bifidobacterium animalis subsp. lactis CNCM I-2494.</title>
        <authorList>
            <person name="Chervaux C."/>
            <person name="Grimaldi C."/>
            <person name="Bolotin A."/>
            <person name="Quinquis B."/>
            <person name="Legrain-Raspaud S."/>
            <person name="van Hylckama Vlieg J.E."/>
            <person name="Denariaz G."/>
            <person name="Smokvina T."/>
        </authorList>
    </citation>
    <scope>NUCLEOTIDE SEQUENCE [LARGE SCALE GENOMIC DNA]</scope>
    <source>
        <strain evidence="1 2">CNCM I-2494</strain>
    </source>
</reference>
<dbReference type="EMBL" id="CP002915">
    <property type="protein sequence ID" value="AEK30314.1"/>
    <property type="molecule type" value="Genomic_DNA"/>
</dbReference>
<sequence>MDEFPVHRIGHDAHTDFTAGHIGRNCNVHSRSF</sequence>
<dbReference type="AlphaFoldDB" id="A0A806FM80"/>
<name>A0A806FM80_BIFAN</name>